<evidence type="ECO:0000256" key="1">
    <source>
        <dbReference type="ARBA" id="ARBA00004162"/>
    </source>
</evidence>
<keyword evidence="3" id="KW-1003">Cell membrane</keyword>
<comment type="caution">
    <text evidence="9">The sequence shown here is derived from an EMBL/GenBank/DDBJ whole genome shotgun (WGS) entry which is preliminary data.</text>
</comment>
<dbReference type="AlphaFoldDB" id="A0A956SE93"/>
<dbReference type="PANTHER" id="PTHR30558">
    <property type="entry name" value="EXBD MEMBRANE COMPONENT OF PMF-DRIVEN MACROMOLECULE IMPORT SYSTEM"/>
    <property type="match status" value="1"/>
</dbReference>
<evidence type="ECO:0000256" key="7">
    <source>
        <dbReference type="RuleBase" id="RU003879"/>
    </source>
</evidence>
<evidence type="ECO:0000256" key="8">
    <source>
        <dbReference type="SAM" id="Phobius"/>
    </source>
</evidence>
<reference evidence="9" key="2">
    <citation type="journal article" date="2021" name="Microbiome">
        <title>Successional dynamics and alternative stable states in a saline activated sludge microbial community over 9 years.</title>
        <authorList>
            <person name="Wang Y."/>
            <person name="Ye J."/>
            <person name="Ju F."/>
            <person name="Liu L."/>
            <person name="Boyd J.A."/>
            <person name="Deng Y."/>
            <person name="Parks D.H."/>
            <person name="Jiang X."/>
            <person name="Yin X."/>
            <person name="Woodcroft B.J."/>
            <person name="Tyson G.W."/>
            <person name="Hugenholtz P."/>
            <person name="Polz M.F."/>
            <person name="Zhang T."/>
        </authorList>
    </citation>
    <scope>NUCLEOTIDE SEQUENCE</scope>
    <source>
        <strain evidence="9">HKST-UBA02</strain>
    </source>
</reference>
<comment type="subcellular location">
    <subcellularLocation>
        <location evidence="1">Cell membrane</location>
        <topology evidence="1">Single-pass membrane protein</topology>
    </subcellularLocation>
    <subcellularLocation>
        <location evidence="7">Cell membrane</location>
        <topology evidence="7">Single-pass type II membrane protein</topology>
    </subcellularLocation>
</comment>
<dbReference type="GO" id="GO:0015031">
    <property type="term" value="P:protein transport"/>
    <property type="evidence" value="ECO:0007669"/>
    <property type="project" value="UniProtKB-KW"/>
</dbReference>
<evidence type="ECO:0000256" key="3">
    <source>
        <dbReference type="ARBA" id="ARBA00022475"/>
    </source>
</evidence>
<dbReference type="InterPro" id="IPR003400">
    <property type="entry name" value="ExbD"/>
</dbReference>
<feature type="transmembrane region" description="Helical" evidence="8">
    <location>
        <begin position="21"/>
        <end position="37"/>
    </location>
</feature>
<gene>
    <name evidence="9" type="ORF">KDA27_04850</name>
</gene>
<dbReference type="GO" id="GO:0005886">
    <property type="term" value="C:plasma membrane"/>
    <property type="evidence" value="ECO:0007669"/>
    <property type="project" value="UniProtKB-SubCell"/>
</dbReference>
<keyword evidence="7" id="KW-0813">Transport</keyword>
<dbReference type="PANTHER" id="PTHR30558:SF3">
    <property type="entry name" value="BIOPOLYMER TRANSPORT PROTEIN EXBD-RELATED"/>
    <property type="match status" value="1"/>
</dbReference>
<evidence type="ECO:0000256" key="5">
    <source>
        <dbReference type="ARBA" id="ARBA00022989"/>
    </source>
</evidence>
<protein>
    <submittedName>
        <fullName evidence="9">Biopolymer transporter ExbD</fullName>
    </submittedName>
</protein>
<proteinExistence type="inferred from homology"/>
<evidence type="ECO:0000313" key="9">
    <source>
        <dbReference type="EMBL" id="MCA9755108.1"/>
    </source>
</evidence>
<dbReference type="GO" id="GO:0022857">
    <property type="term" value="F:transmembrane transporter activity"/>
    <property type="evidence" value="ECO:0007669"/>
    <property type="project" value="InterPro"/>
</dbReference>
<dbReference type="EMBL" id="JAGQHS010000015">
    <property type="protein sequence ID" value="MCA9755108.1"/>
    <property type="molecule type" value="Genomic_DNA"/>
</dbReference>
<evidence type="ECO:0000256" key="6">
    <source>
        <dbReference type="ARBA" id="ARBA00023136"/>
    </source>
</evidence>
<keyword evidence="5 8" id="KW-1133">Transmembrane helix</keyword>
<evidence type="ECO:0000256" key="2">
    <source>
        <dbReference type="ARBA" id="ARBA00005811"/>
    </source>
</evidence>
<sequence length="134" mass="14693">MAIKKKTQQLGEISQASLSDIAFLLLVFFIATTIFPTEQGIPLILPGATATTKQINRKNVMVITVDAAGQVFVDDQAFPLKGLKDEVKRRTGENPNLVVSIETSPDAKYEAMVDVLDEVKLANAERISIKMFRG</sequence>
<keyword evidence="6 8" id="KW-0472">Membrane</keyword>
<evidence type="ECO:0000313" key="10">
    <source>
        <dbReference type="Proteomes" id="UP000739538"/>
    </source>
</evidence>
<evidence type="ECO:0000256" key="4">
    <source>
        <dbReference type="ARBA" id="ARBA00022692"/>
    </source>
</evidence>
<name>A0A956SE93_UNCEI</name>
<reference evidence="9" key="1">
    <citation type="submission" date="2020-04" db="EMBL/GenBank/DDBJ databases">
        <authorList>
            <person name="Zhang T."/>
        </authorList>
    </citation>
    <scope>NUCLEOTIDE SEQUENCE</scope>
    <source>
        <strain evidence="9">HKST-UBA02</strain>
    </source>
</reference>
<dbReference type="Gene3D" id="3.30.420.270">
    <property type="match status" value="1"/>
</dbReference>
<keyword evidence="7" id="KW-0653">Protein transport</keyword>
<dbReference type="Pfam" id="PF02472">
    <property type="entry name" value="ExbD"/>
    <property type="match status" value="1"/>
</dbReference>
<organism evidence="9 10">
    <name type="scientific">Eiseniibacteriota bacterium</name>
    <dbReference type="NCBI Taxonomy" id="2212470"/>
    <lineage>
        <taxon>Bacteria</taxon>
        <taxon>Candidatus Eiseniibacteriota</taxon>
    </lineage>
</organism>
<comment type="similarity">
    <text evidence="2 7">Belongs to the ExbD/TolR family.</text>
</comment>
<dbReference type="Proteomes" id="UP000739538">
    <property type="component" value="Unassembled WGS sequence"/>
</dbReference>
<accession>A0A956SE93</accession>
<keyword evidence="4 7" id="KW-0812">Transmembrane</keyword>